<feature type="compositionally biased region" description="Acidic residues" evidence="1">
    <location>
        <begin position="13"/>
        <end position="22"/>
    </location>
</feature>
<proteinExistence type="predicted"/>
<reference evidence="3" key="1">
    <citation type="journal article" date="2019" name="Int. J. Syst. Evol. Microbiol.">
        <title>The Global Catalogue of Microorganisms (GCM) 10K type strain sequencing project: providing services to taxonomists for standard genome sequencing and annotation.</title>
        <authorList>
            <consortium name="The Broad Institute Genomics Platform"/>
            <consortium name="The Broad Institute Genome Sequencing Center for Infectious Disease"/>
            <person name="Wu L."/>
            <person name="Ma J."/>
        </authorList>
    </citation>
    <scope>NUCLEOTIDE SEQUENCE [LARGE SCALE GENOMIC DNA]</scope>
    <source>
        <strain evidence="3">CGMCC 4.1437</strain>
    </source>
</reference>
<evidence type="ECO:0000256" key="1">
    <source>
        <dbReference type="SAM" id="MobiDB-lite"/>
    </source>
</evidence>
<organism evidence="2 3">
    <name type="scientific">Kitasatospora misakiensis</name>
    <dbReference type="NCBI Taxonomy" id="67330"/>
    <lineage>
        <taxon>Bacteria</taxon>
        <taxon>Bacillati</taxon>
        <taxon>Actinomycetota</taxon>
        <taxon>Actinomycetes</taxon>
        <taxon>Kitasatosporales</taxon>
        <taxon>Streptomycetaceae</taxon>
        <taxon>Kitasatospora</taxon>
    </lineage>
</organism>
<dbReference type="Proteomes" id="UP001595975">
    <property type="component" value="Unassembled WGS sequence"/>
</dbReference>
<name>A0ABW0XDR5_9ACTN</name>
<keyword evidence="3" id="KW-1185">Reference proteome</keyword>
<feature type="region of interest" description="Disordered" evidence="1">
    <location>
        <begin position="1"/>
        <end position="33"/>
    </location>
</feature>
<evidence type="ECO:0000313" key="3">
    <source>
        <dbReference type="Proteomes" id="UP001595975"/>
    </source>
</evidence>
<evidence type="ECO:0000313" key="2">
    <source>
        <dbReference type="EMBL" id="MFC5667494.1"/>
    </source>
</evidence>
<gene>
    <name evidence="2" type="ORF">ACFP3U_31560</name>
</gene>
<accession>A0ABW0XDR5</accession>
<feature type="compositionally biased region" description="Basic and acidic residues" evidence="1">
    <location>
        <begin position="23"/>
        <end position="33"/>
    </location>
</feature>
<dbReference type="RefSeq" id="WP_380229160.1">
    <property type="nucleotide sequence ID" value="NZ_JBHSOF010000058.1"/>
</dbReference>
<dbReference type="EMBL" id="JBHSOF010000058">
    <property type="protein sequence ID" value="MFC5667494.1"/>
    <property type="molecule type" value="Genomic_DNA"/>
</dbReference>
<comment type="caution">
    <text evidence="2">The sequence shown here is derived from an EMBL/GenBank/DDBJ whole genome shotgun (WGS) entry which is preliminary data.</text>
</comment>
<protein>
    <submittedName>
        <fullName evidence="2">Uncharacterized protein</fullName>
    </submittedName>
</protein>
<sequence>MYDYDSDDHGYDEYDGDTEDAEDRQPGECDHCTGGEPIETPIGLLGCACLMGQGAAPIDCACGPEQD</sequence>